<keyword evidence="5 6" id="KW-0269">Exonuclease</keyword>
<dbReference type="OrthoDB" id="284990at2"/>
<keyword evidence="8" id="KW-1185">Reference proteome</keyword>
<name>I0IFH0_PHYMF</name>
<comment type="catalytic activity">
    <reaction evidence="6">
        <text>Exonucleolytic cleavage in either 5'- to 3'- or 3'- to 5'-direction to yield nucleoside 5'-phosphates.</text>
        <dbReference type="EC" id="3.1.11.6"/>
    </reaction>
</comment>
<dbReference type="GO" id="GO:0008855">
    <property type="term" value="F:exodeoxyribonuclease VII activity"/>
    <property type="evidence" value="ECO:0007669"/>
    <property type="project" value="UniProtKB-UniRule"/>
</dbReference>
<evidence type="ECO:0000256" key="1">
    <source>
        <dbReference type="ARBA" id="ARBA00009998"/>
    </source>
</evidence>
<evidence type="ECO:0000256" key="3">
    <source>
        <dbReference type="ARBA" id="ARBA00022722"/>
    </source>
</evidence>
<dbReference type="GO" id="GO:0005829">
    <property type="term" value="C:cytosol"/>
    <property type="evidence" value="ECO:0007669"/>
    <property type="project" value="TreeGrafter"/>
</dbReference>
<comment type="function">
    <text evidence="6">Bidirectionally degrades single-stranded DNA into large acid-insoluble oligonucleotides, which are then degraded further into small acid-soluble oligonucleotides.</text>
</comment>
<gene>
    <name evidence="6 7" type="primary">xseB</name>
    <name evidence="7" type="ordered locus">PSMK_18490</name>
</gene>
<dbReference type="InterPro" id="IPR037004">
    <property type="entry name" value="Exonuc_VII_ssu_sf"/>
</dbReference>
<evidence type="ECO:0000256" key="6">
    <source>
        <dbReference type="HAMAP-Rule" id="MF_00337"/>
    </source>
</evidence>
<dbReference type="SUPFAM" id="SSF116842">
    <property type="entry name" value="XseB-like"/>
    <property type="match status" value="1"/>
</dbReference>
<dbReference type="GO" id="GO:0006308">
    <property type="term" value="P:DNA catabolic process"/>
    <property type="evidence" value="ECO:0007669"/>
    <property type="project" value="UniProtKB-UniRule"/>
</dbReference>
<evidence type="ECO:0000256" key="4">
    <source>
        <dbReference type="ARBA" id="ARBA00022801"/>
    </source>
</evidence>
<reference evidence="7 8" key="1">
    <citation type="submission" date="2012-02" db="EMBL/GenBank/DDBJ databases">
        <title>Complete genome sequence of Phycisphaera mikurensis NBRC 102666.</title>
        <authorList>
            <person name="Ankai A."/>
            <person name="Hosoyama A."/>
            <person name="Terui Y."/>
            <person name="Sekine M."/>
            <person name="Fukai R."/>
            <person name="Kato Y."/>
            <person name="Nakamura S."/>
            <person name="Yamada-Narita S."/>
            <person name="Kawakoshi A."/>
            <person name="Fukunaga Y."/>
            <person name="Yamazaki S."/>
            <person name="Fujita N."/>
        </authorList>
    </citation>
    <scope>NUCLEOTIDE SEQUENCE [LARGE SCALE GENOMIC DNA]</scope>
    <source>
        <strain evidence="8">NBRC 102666 / KCTC 22515 / FYK2301M01</strain>
    </source>
</reference>
<keyword evidence="4 6" id="KW-0378">Hydrolase</keyword>
<dbReference type="PANTHER" id="PTHR34137">
    <property type="entry name" value="EXODEOXYRIBONUCLEASE 7 SMALL SUBUNIT"/>
    <property type="match status" value="1"/>
</dbReference>
<dbReference type="KEGG" id="phm:PSMK_18490"/>
<dbReference type="Gene3D" id="1.10.287.1040">
    <property type="entry name" value="Exonuclease VII, small subunit"/>
    <property type="match status" value="1"/>
</dbReference>
<keyword evidence="3 6" id="KW-0540">Nuclease</keyword>
<dbReference type="EMBL" id="AP012338">
    <property type="protein sequence ID" value="BAM04008.1"/>
    <property type="molecule type" value="Genomic_DNA"/>
</dbReference>
<evidence type="ECO:0000256" key="5">
    <source>
        <dbReference type="ARBA" id="ARBA00022839"/>
    </source>
</evidence>
<sequence length="82" mass="8678">MPDPAETADVEAMPFEQALTALEGLIERVESGETSLEDALRDYAAGTALIQRCRDVLDTAETRMAELVIDAGGPARVAEGDA</sequence>
<dbReference type="HOGENOM" id="CLU_145918_0_3_0"/>
<dbReference type="PANTHER" id="PTHR34137:SF1">
    <property type="entry name" value="EXODEOXYRIBONUCLEASE 7 SMALL SUBUNIT"/>
    <property type="match status" value="1"/>
</dbReference>
<dbReference type="Proteomes" id="UP000007881">
    <property type="component" value="Chromosome"/>
</dbReference>
<dbReference type="AlphaFoldDB" id="I0IFH0"/>
<dbReference type="Pfam" id="PF02609">
    <property type="entry name" value="Exonuc_VII_S"/>
    <property type="match status" value="1"/>
</dbReference>
<proteinExistence type="inferred from homology"/>
<dbReference type="NCBIfam" id="TIGR01280">
    <property type="entry name" value="xseB"/>
    <property type="match status" value="1"/>
</dbReference>
<dbReference type="RefSeq" id="WP_014437226.1">
    <property type="nucleotide sequence ID" value="NC_017080.1"/>
</dbReference>
<comment type="subcellular location">
    <subcellularLocation>
        <location evidence="6">Cytoplasm</location>
    </subcellularLocation>
</comment>
<dbReference type="GO" id="GO:0009318">
    <property type="term" value="C:exodeoxyribonuclease VII complex"/>
    <property type="evidence" value="ECO:0007669"/>
    <property type="project" value="UniProtKB-UniRule"/>
</dbReference>
<dbReference type="EC" id="3.1.11.6" evidence="6"/>
<organism evidence="7 8">
    <name type="scientific">Phycisphaera mikurensis (strain NBRC 102666 / KCTC 22515 / FYK2301M01)</name>
    <dbReference type="NCBI Taxonomy" id="1142394"/>
    <lineage>
        <taxon>Bacteria</taxon>
        <taxon>Pseudomonadati</taxon>
        <taxon>Planctomycetota</taxon>
        <taxon>Phycisphaerae</taxon>
        <taxon>Phycisphaerales</taxon>
        <taxon>Phycisphaeraceae</taxon>
        <taxon>Phycisphaera</taxon>
    </lineage>
</organism>
<protein>
    <recommendedName>
        <fullName evidence="6">Exodeoxyribonuclease 7 small subunit</fullName>
        <ecNumber evidence="6">3.1.11.6</ecNumber>
    </recommendedName>
    <alternativeName>
        <fullName evidence="6">Exodeoxyribonuclease VII small subunit</fullName>
        <shortName evidence="6">Exonuclease VII small subunit</shortName>
    </alternativeName>
</protein>
<dbReference type="STRING" id="1142394.PSMK_18490"/>
<dbReference type="InterPro" id="IPR003761">
    <property type="entry name" value="Exonuc_VII_S"/>
</dbReference>
<evidence type="ECO:0000313" key="8">
    <source>
        <dbReference type="Proteomes" id="UP000007881"/>
    </source>
</evidence>
<evidence type="ECO:0000256" key="2">
    <source>
        <dbReference type="ARBA" id="ARBA00022490"/>
    </source>
</evidence>
<dbReference type="eggNOG" id="COG1722">
    <property type="taxonomic scope" value="Bacteria"/>
</dbReference>
<keyword evidence="2 6" id="KW-0963">Cytoplasm</keyword>
<evidence type="ECO:0000313" key="7">
    <source>
        <dbReference type="EMBL" id="BAM04008.1"/>
    </source>
</evidence>
<comment type="subunit">
    <text evidence="6">Heterooligomer composed of large and small subunits.</text>
</comment>
<dbReference type="HAMAP" id="MF_00337">
    <property type="entry name" value="Exonuc_7_S"/>
    <property type="match status" value="1"/>
</dbReference>
<comment type="similarity">
    <text evidence="1 6">Belongs to the XseB family.</text>
</comment>
<accession>I0IFH0</accession>